<dbReference type="InterPro" id="IPR013656">
    <property type="entry name" value="PAS_4"/>
</dbReference>
<dbReference type="PROSITE" id="PS50109">
    <property type="entry name" value="HIS_KIN"/>
    <property type="match status" value="1"/>
</dbReference>
<dbReference type="InterPro" id="IPR035965">
    <property type="entry name" value="PAS-like_dom_sf"/>
</dbReference>
<dbReference type="Proteomes" id="UP000254968">
    <property type="component" value="Unassembled WGS sequence"/>
</dbReference>
<dbReference type="InterPro" id="IPR003661">
    <property type="entry name" value="HisK_dim/P_dom"/>
</dbReference>
<evidence type="ECO:0000313" key="7">
    <source>
        <dbReference type="EMBL" id="STX27543.1"/>
    </source>
</evidence>
<feature type="domain" description="Histidine kinase" evidence="5">
    <location>
        <begin position="184"/>
        <end position="401"/>
    </location>
</feature>
<dbReference type="AlphaFoldDB" id="A0A378HXX0"/>
<dbReference type="RefSeq" id="WP_115301347.1">
    <property type="nucleotide sequence ID" value="NZ_CAAAHO010000003.1"/>
</dbReference>
<dbReference type="Pfam" id="PF02518">
    <property type="entry name" value="HATPase_c"/>
    <property type="match status" value="1"/>
</dbReference>
<dbReference type="NCBIfam" id="TIGR00229">
    <property type="entry name" value="sensory_box"/>
    <property type="match status" value="1"/>
</dbReference>
<dbReference type="SUPFAM" id="SSF47384">
    <property type="entry name" value="Homodimeric domain of signal transducing histidine kinase"/>
    <property type="match status" value="1"/>
</dbReference>
<keyword evidence="3" id="KW-0597">Phosphoprotein</keyword>
<keyword evidence="4" id="KW-0175">Coiled coil</keyword>
<dbReference type="PANTHER" id="PTHR43719:SF28">
    <property type="entry name" value="PEROXIDE STRESS-ACTIVATED HISTIDINE KINASE MAK1-RELATED"/>
    <property type="match status" value="1"/>
</dbReference>
<dbReference type="GO" id="GO:0000155">
    <property type="term" value="F:phosphorelay sensor kinase activity"/>
    <property type="evidence" value="ECO:0007669"/>
    <property type="project" value="InterPro"/>
</dbReference>
<evidence type="ECO:0000256" key="4">
    <source>
        <dbReference type="SAM" id="Coils"/>
    </source>
</evidence>
<feature type="domain" description="PAC" evidence="6">
    <location>
        <begin position="115"/>
        <end position="166"/>
    </location>
</feature>
<organism evidence="7 8">
    <name type="scientific">Legionella beliardensis</name>
    <dbReference type="NCBI Taxonomy" id="91822"/>
    <lineage>
        <taxon>Bacteria</taxon>
        <taxon>Pseudomonadati</taxon>
        <taxon>Pseudomonadota</taxon>
        <taxon>Gammaproteobacteria</taxon>
        <taxon>Legionellales</taxon>
        <taxon>Legionellaceae</taxon>
        <taxon>Legionella</taxon>
    </lineage>
</organism>
<dbReference type="SUPFAM" id="SSF55874">
    <property type="entry name" value="ATPase domain of HSP90 chaperone/DNA topoisomerase II/histidine kinase"/>
    <property type="match status" value="1"/>
</dbReference>
<proteinExistence type="predicted"/>
<dbReference type="EC" id="2.7.13.3" evidence="2"/>
<dbReference type="SUPFAM" id="SSF55785">
    <property type="entry name" value="PYP-like sensor domain (PAS domain)"/>
    <property type="match status" value="1"/>
</dbReference>
<reference evidence="7 8" key="1">
    <citation type="submission" date="2018-06" db="EMBL/GenBank/DDBJ databases">
        <authorList>
            <consortium name="Pathogen Informatics"/>
            <person name="Doyle S."/>
        </authorList>
    </citation>
    <scope>NUCLEOTIDE SEQUENCE [LARGE SCALE GENOMIC DNA]</scope>
    <source>
        <strain evidence="7 8">NCTC13315</strain>
    </source>
</reference>
<dbReference type="Gene3D" id="1.10.287.130">
    <property type="match status" value="1"/>
</dbReference>
<name>A0A378HXX0_9GAMM</name>
<dbReference type="PANTHER" id="PTHR43719">
    <property type="entry name" value="TWO-COMPONENT HISTIDINE KINASE"/>
    <property type="match status" value="1"/>
</dbReference>
<sequence length="404" mass="45995">MDADTVTDFKKWLEEKELEIKKLQSYLESERKRFQDNLKEAQEYYESILALMPGHVYWLDRDNVFLGCNDLQAKSARLASRKEIVGKTNYDMPWKDQADELNRLNNLVMESGVPHTAEEYAVMADGMSIHLSNKTPLRDKHDQIIGVLGVSIDITERKKLEVTLKRAKEKAELANRAKTELITNISHDICASLNGINGLSTHLEAQLVQLEEKQQARLIKESSTQLLQIIKEISDSLTHCPLTDNEIVQEPTDLNKVIADITQLYYPAIKMKNLEFNVDVANSIPPILMDKVKLHRVLMNLITNSLYYTESGSITIKVEKVATDNIYLQLRFSIIDTGREIPHDLQDQLAHPDFSSDDESHYLSQDLHIAQKYVGLLGGELKLISEPNCGSKVYFVLSLKILTD</sequence>
<feature type="coiled-coil region" evidence="4">
    <location>
        <begin position="157"/>
        <end position="184"/>
    </location>
</feature>
<dbReference type="InterPro" id="IPR036890">
    <property type="entry name" value="HATPase_C_sf"/>
</dbReference>
<keyword evidence="7" id="KW-0808">Transferase</keyword>
<comment type="catalytic activity">
    <reaction evidence="1">
        <text>ATP + protein L-histidine = ADP + protein N-phospho-L-histidine.</text>
        <dbReference type="EC" id="2.7.13.3"/>
    </reaction>
</comment>
<gene>
    <name evidence="7" type="primary">arcB_1</name>
    <name evidence="7" type="ORF">NCTC13315_00049</name>
</gene>
<dbReference type="CDD" id="cd00082">
    <property type="entry name" value="HisKA"/>
    <property type="match status" value="1"/>
</dbReference>
<dbReference type="CDD" id="cd18773">
    <property type="entry name" value="PDC1_HK_sensor"/>
    <property type="match status" value="1"/>
</dbReference>
<dbReference type="Pfam" id="PF08448">
    <property type="entry name" value="PAS_4"/>
    <property type="match status" value="1"/>
</dbReference>
<dbReference type="InterPro" id="IPR050956">
    <property type="entry name" value="2C_system_His_kinase"/>
</dbReference>
<evidence type="ECO:0000259" key="6">
    <source>
        <dbReference type="PROSITE" id="PS50113"/>
    </source>
</evidence>
<dbReference type="InterPro" id="IPR036097">
    <property type="entry name" value="HisK_dim/P_sf"/>
</dbReference>
<dbReference type="InterPro" id="IPR000700">
    <property type="entry name" value="PAS-assoc_C"/>
</dbReference>
<dbReference type="Gene3D" id="3.30.450.20">
    <property type="entry name" value="PAS domain"/>
    <property type="match status" value="1"/>
</dbReference>
<evidence type="ECO:0000256" key="2">
    <source>
        <dbReference type="ARBA" id="ARBA00012438"/>
    </source>
</evidence>
<evidence type="ECO:0000259" key="5">
    <source>
        <dbReference type="PROSITE" id="PS50109"/>
    </source>
</evidence>
<dbReference type="EMBL" id="UGNV01000001">
    <property type="protein sequence ID" value="STX27543.1"/>
    <property type="molecule type" value="Genomic_DNA"/>
</dbReference>
<protein>
    <recommendedName>
        <fullName evidence="2">histidine kinase</fullName>
        <ecNumber evidence="2">2.7.13.3</ecNumber>
    </recommendedName>
</protein>
<dbReference type="OrthoDB" id="6187449at2"/>
<dbReference type="SMART" id="SM00387">
    <property type="entry name" value="HATPase_c"/>
    <property type="match status" value="1"/>
</dbReference>
<keyword evidence="7" id="KW-0418">Kinase</keyword>
<dbReference type="InterPro" id="IPR005467">
    <property type="entry name" value="His_kinase_dom"/>
</dbReference>
<dbReference type="PROSITE" id="PS50113">
    <property type="entry name" value="PAC"/>
    <property type="match status" value="1"/>
</dbReference>
<evidence type="ECO:0000256" key="1">
    <source>
        <dbReference type="ARBA" id="ARBA00000085"/>
    </source>
</evidence>
<accession>A0A378HXX0</accession>
<keyword evidence="8" id="KW-1185">Reference proteome</keyword>
<dbReference type="Gene3D" id="3.30.565.10">
    <property type="entry name" value="Histidine kinase-like ATPase, C-terminal domain"/>
    <property type="match status" value="1"/>
</dbReference>
<evidence type="ECO:0000256" key="3">
    <source>
        <dbReference type="ARBA" id="ARBA00022553"/>
    </source>
</evidence>
<dbReference type="InterPro" id="IPR003594">
    <property type="entry name" value="HATPase_dom"/>
</dbReference>
<evidence type="ECO:0000313" key="8">
    <source>
        <dbReference type="Proteomes" id="UP000254968"/>
    </source>
</evidence>
<dbReference type="InterPro" id="IPR000014">
    <property type="entry name" value="PAS"/>
</dbReference>